<dbReference type="KEGG" id="uvi:66061694"/>
<evidence type="ECO:0000256" key="1">
    <source>
        <dbReference type="SAM" id="MobiDB-lite"/>
    </source>
</evidence>
<proteinExistence type="predicted"/>
<dbReference type="RefSeq" id="XP_042994348.1">
    <property type="nucleotide sequence ID" value="XM_043138414.1"/>
</dbReference>
<dbReference type="AlphaFoldDB" id="A0A8E5HJN2"/>
<protein>
    <submittedName>
        <fullName evidence="2">Uncharacterized protein</fullName>
    </submittedName>
</protein>
<name>A0A8E5HJN2_USTVR</name>
<feature type="region of interest" description="Disordered" evidence="1">
    <location>
        <begin position="48"/>
        <end position="87"/>
    </location>
</feature>
<organism evidence="2 3">
    <name type="scientific">Ustilaginoidea virens</name>
    <name type="common">Rice false smut fungus</name>
    <name type="synonym">Villosiclava virens</name>
    <dbReference type="NCBI Taxonomy" id="1159556"/>
    <lineage>
        <taxon>Eukaryota</taxon>
        <taxon>Fungi</taxon>
        <taxon>Dikarya</taxon>
        <taxon>Ascomycota</taxon>
        <taxon>Pezizomycotina</taxon>
        <taxon>Sordariomycetes</taxon>
        <taxon>Hypocreomycetidae</taxon>
        <taxon>Hypocreales</taxon>
        <taxon>Clavicipitaceae</taxon>
        <taxon>Ustilaginoidea</taxon>
    </lineage>
</organism>
<feature type="region of interest" description="Disordered" evidence="1">
    <location>
        <begin position="1"/>
        <end position="36"/>
    </location>
</feature>
<feature type="compositionally biased region" description="Basic and acidic residues" evidence="1">
    <location>
        <begin position="48"/>
        <end position="61"/>
    </location>
</feature>
<evidence type="ECO:0000313" key="3">
    <source>
        <dbReference type="Proteomes" id="UP000027002"/>
    </source>
</evidence>
<dbReference type="EMBL" id="CP072753">
    <property type="protein sequence ID" value="QUC16675.1"/>
    <property type="molecule type" value="Genomic_DNA"/>
</dbReference>
<feature type="compositionally biased region" description="Basic residues" evidence="1">
    <location>
        <begin position="62"/>
        <end position="78"/>
    </location>
</feature>
<gene>
    <name evidence="2" type="ORF">UV8b_00916</name>
</gene>
<evidence type="ECO:0000313" key="2">
    <source>
        <dbReference type="EMBL" id="QUC16675.1"/>
    </source>
</evidence>
<sequence>MSVHVLGNPRRLVPGTKSQDGAEIQGLTRNEHHAGNFLARIIVRHISSYKERNDNSNGKEKKREKKKTTKKKEKKKKEKKTEKKKEK</sequence>
<reference evidence="2" key="1">
    <citation type="submission" date="2020-03" db="EMBL/GenBank/DDBJ databases">
        <title>A mixture of massive structural variations and highly conserved coding sequences in Ustilaginoidea virens genome.</title>
        <authorList>
            <person name="Zhang K."/>
            <person name="Zhao Z."/>
            <person name="Zhang Z."/>
            <person name="Li Y."/>
            <person name="Hsiang T."/>
            <person name="Sun W."/>
        </authorList>
    </citation>
    <scope>NUCLEOTIDE SEQUENCE</scope>
    <source>
        <strain evidence="2">UV-8b</strain>
    </source>
</reference>
<dbReference type="Proteomes" id="UP000027002">
    <property type="component" value="Chromosome 1"/>
</dbReference>
<accession>A0A8E5HJN2</accession>
<keyword evidence="3" id="KW-1185">Reference proteome</keyword>
<dbReference type="GeneID" id="66061694"/>